<dbReference type="InterPro" id="IPR025991">
    <property type="entry name" value="Chemoreceptor_zinc-bind_dom"/>
</dbReference>
<dbReference type="Gene3D" id="1.10.490.10">
    <property type="entry name" value="Globins"/>
    <property type="match status" value="1"/>
</dbReference>
<dbReference type="Gene3D" id="1.10.287.950">
    <property type="entry name" value="Methyl-accepting chemotaxis protein"/>
    <property type="match status" value="1"/>
</dbReference>
<evidence type="ECO:0000313" key="5">
    <source>
        <dbReference type="EMBL" id="NCU18612.1"/>
    </source>
</evidence>
<dbReference type="PANTHER" id="PTHR32089:SF112">
    <property type="entry name" value="LYSOZYME-LIKE PROTEIN-RELATED"/>
    <property type="match status" value="1"/>
</dbReference>
<evidence type="ECO:0000313" key="6">
    <source>
        <dbReference type="Proteomes" id="UP000743899"/>
    </source>
</evidence>
<accession>A0ABX0A5A1</accession>
<dbReference type="SMART" id="SM00283">
    <property type="entry name" value="MA"/>
    <property type="match status" value="1"/>
</dbReference>
<name>A0ABX0A5A1_9BACI</name>
<dbReference type="SUPFAM" id="SSF58104">
    <property type="entry name" value="Methyl-accepting chemotaxis protein (MCP) signaling domain"/>
    <property type="match status" value="1"/>
</dbReference>
<dbReference type="Pfam" id="PF13682">
    <property type="entry name" value="CZB"/>
    <property type="match status" value="1"/>
</dbReference>
<comment type="caution">
    <text evidence="5">The sequence shown here is derived from an EMBL/GenBank/DDBJ whole genome shotgun (WGS) entry which is preliminary data.</text>
</comment>
<dbReference type="RefSeq" id="WP_161921442.1">
    <property type="nucleotide sequence ID" value="NZ_JAACYS010000069.1"/>
</dbReference>
<dbReference type="Gene3D" id="1.20.120.30">
    <property type="entry name" value="Aspartate receptor, ligand-binding domain"/>
    <property type="match status" value="1"/>
</dbReference>
<dbReference type="CDD" id="cd01068">
    <property type="entry name" value="globin_sensor"/>
    <property type="match status" value="1"/>
</dbReference>
<dbReference type="PANTHER" id="PTHR32089">
    <property type="entry name" value="METHYL-ACCEPTING CHEMOTAXIS PROTEIN MCPB"/>
    <property type="match status" value="1"/>
</dbReference>
<dbReference type="PRINTS" id="PR00260">
    <property type="entry name" value="CHEMTRNSDUCR"/>
</dbReference>
<evidence type="ECO:0000256" key="3">
    <source>
        <dbReference type="PROSITE-ProRule" id="PRU00284"/>
    </source>
</evidence>
<dbReference type="InterPro" id="IPR039379">
    <property type="entry name" value="Protoglobin_sensor_dom"/>
</dbReference>
<organism evidence="5 6">
    <name type="scientific">Pallidibacillus pasinlerensis</name>
    <dbReference type="NCBI Taxonomy" id="2703818"/>
    <lineage>
        <taxon>Bacteria</taxon>
        <taxon>Bacillati</taxon>
        <taxon>Bacillota</taxon>
        <taxon>Bacilli</taxon>
        <taxon>Bacillales</taxon>
        <taxon>Bacillaceae</taxon>
        <taxon>Pallidibacillus</taxon>
    </lineage>
</organism>
<dbReference type="InterPro" id="IPR004089">
    <property type="entry name" value="MCPsignal_dom"/>
</dbReference>
<dbReference type="InterPro" id="IPR004090">
    <property type="entry name" value="Chemotax_Me-accpt_rcpt"/>
</dbReference>
<evidence type="ECO:0000259" key="4">
    <source>
        <dbReference type="PROSITE" id="PS50111"/>
    </source>
</evidence>
<gene>
    <name evidence="5" type="ORF">GW534_12945</name>
</gene>
<keyword evidence="1 3" id="KW-0807">Transducer</keyword>
<feature type="domain" description="Methyl-accepting transducer" evidence="4">
    <location>
        <begin position="201"/>
        <end position="423"/>
    </location>
</feature>
<proteinExistence type="inferred from homology"/>
<dbReference type="Pfam" id="PF00015">
    <property type="entry name" value="MCPsignal"/>
    <property type="match status" value="1"/>
</dbReference>
<dbReference type="EMBL" id="JAACYS010000069">
    <property type="protein sequence ID" value="NCU18612.1"/>
    <property type="molecule type" value="Genomic_DNA"/>
</dbReference>
<dbReference type="PROSITE" id="PS50111">
    <property type="entry name" value="CHEMOTAXIS_TRANSDUC_2"/>
    <property type="match status" value="1"/>
</dbReference>
<dbReference type="InterPro" id="IPR044398">
    <property type="entry name" value="Globin-sensor_dom"/>
</dbReference>
<dbReference type="InterPro" id="IPR012292">
    <property type="entry name" value="Globin/Proto"/>
</dbReference>
<evidence type="ECO:0000256" key="2">
    <source>
        <dbReference type="ARBA" id="ARBA00029447"/>
    </source>
</evidence>
<dbReference type="Pfam" id="PF11563">
    <property type="entry name" value="Protoglobin"/>
    <property type="match status" value="1"/>
</dbReference>
<evidence type="ECO:0000256" key="1">
    <source>
        <dbReference type="ARBA" id="ARBA00023224"/>
    </source>
</evidence>
<comment type="similarity">
    <text evidence="2">Belongs to the methyl-accepting chemotaxis (MCP) protein family.</text>
</comment>
<dbReference type="InterPro" id="IPR009050">
    <property type="entry name" value="Globin-like_sf"/>
</dbReference>
<dbReference type="SUPFAM" id="SSF46458">
    <property type="entry name" value="Globin-like"/>
    <property type="match status" value="1"/>
</dbReference>
<protein>
    <submittedName>
        <fullName evidence="5">Chemotaxis protein</fullName>
    </submittedName>
</protein>
<keyword evidence="6" id="KW-1185">Reference proteome</keyword>
<sequence length="573" mass="65757">MIISFQKARPWNEYANGLTTTDIEHVNKRAKIRLSFLGIDNTTLAHIREAGQIIFQSKEEIIDLLYERFKNFEQVIKLIDNNYSEENVKNIIEQYLSTFFQGNIDIEYIESRLKIGVQQSVHHVTPENFIPAYQVIIHTITSVLMEKLYKKPQKMMDYVIAVQKLAAYDLQLIEQAYIEDTNKYFLFRISDMLNQLTELNTTKQLLTAMDQQMDEVQNISANTEELTASIEEVYRNIENVASETESATNTAERSKDVINSTLEGIQQAGQVYLSVLEKVQELEHEIRQTQDVITIIKEIADQTNLLALNASIEAARAGEQGKGFSVVASEVRKLSEHTSEQISRITENMAALQNVANSVTAQIRETAELMDKTVTGSLDAEDALLAIVDNMKVVKNSTSEIVEMSENQTAAVQNISARINVVADTSVETKATSEEMSKLIYDISLEMEEYGRLFLDLNLHFEYEDIIRLTKSDHLLYKWKVYNVLLGIENLSAEEISHHDQCRFGKWYYGNLPEQVKQMQAFKDLEEPHKQVHELTRQAIQLHRQGRVREAEEALEQISENINLMEQLMLKMK</sequence>
<dbReference type="Proteomes" id="UP000743899">
    <property type="component" value="Unassembled WGS sequence"/>
</dbReference>
<reference evidence="5 6" key="1">
    <citation type="submission" date="2020-01" db="EMBL/GenBank/DDBJ databases">
        <title>A novel Bacillus sp. from Pasinler.</title>
        <authorList>
            <person name="Adiguzel A."/>
            <person name="Ay H."/>
            <person name="Baltaci M.O."/>
        </authorList>
    </citation>
    <scope>NUCLEOTIDE SEQUENCE [LARGE SCALE GENOMIC DNA]</scope>
    <source>
        <strain evidence="5 6">P1</strain>
    </source>
</reference>